<proteinExistence type="predicted"/>
<name>A0AAQ3S1X4_VIGMU</name>
<dbReference type="AlphaFoldDB" id="A0AAQ3S1X4"/>
<accession>A0AAQ3S1X4</accession>
<dbReference type="EMBL" id="CP144697">
    <property type="protein sequence ID" value="WVZ14522.1"/>
    <property type="molecule type" value="Genomic_DNA"/>
</dbReference>
<gene>
    <name evidence="1" type="ORF">V8G54_012088</name>
</gene>
<dbReference type="Proteomes" id="UP001374535">
    <property type="component" value="Chromosome 4"/>
</dbReference>
<organism evidence="1 2">
    <name type="scientific">Vigna mungo</name>
    <name type="common">Black gram</name>
    <name type="synonym">Phaseolus mungo</name>
    <dbReference type="NCBI Taxonomy" id="3915"/>
    <lineage>
        <taxon>Eukaryota</taxon>
        <taxon>Viridiplantae</taxon>
        <taxon>Streptophyta</taxon>
        <taxon>Embryophyta</taxon>
        <taxon>Tracheophyta</taxon>
        <taxon>Spermatophyta</taxon>
        <taxon>Magnoliopsida</taxon>
        <taxon>eudicotyledons</taxon>
        <taxon>Gunneridae</taxon>
        <taxon>Pentapetalae</taxon>
        <taxon>rosids</taxon>
        <taxon>fabids</taxon>
        <taxon>Fabales</taxon>
        <taxon>Fabaceae</taxon>
        <taxon>Papilionoideae</taxon>
        <taxon>50 kb inversion clade</taxon>
        <taxon>NPAAA clade</taxon>
        <taxon>indigoferoid/millettioid clade</taxon>
        <taxon>Phaseoleae</taxon>
        <taxon>Vigna</taxon>
    </lineage>
</organism>
<reference evidence="1 2" key="1">
    <citation type="journal article" date="2023" name="Life. Sci Alliance">
        <title>Evolutionary insights into 3D genome organization and epigenetic landscape of Vigna mungo.</title>
        <authorList>
            <person name="Junaid A."/>
            <person name="Singh B."/>
            <person name="Bhatia S."/>
        </authorList>
    </citation>
    <scope>NUCLEOTIDE SEQUENCE [LARGE SCALE GENOMIC DNA]</scope>
    <source>
        <strain evidence="1">Urdbean</strain>
    </source>
</reference>
<evidence type="ECO:0000313" key="2">
    <source>
        <dbReference type="Proteomes" id="UP001374535"/>
    </source>
</evidence>
<protein>
    <submittedName>
        <fullName evidence="1">Uncharacterized protein</fullName>
    </submittedName>
</protein>
<keyword evidence="2" id="KW-1185">Reference proteome</keyword>
<sequence>MSRRKGSGFSSASTAEQVTEGIDATALTAIVTGIDPKPINFPTPLELKTPFATLIIASEEDGFNRGVRRRRRGRPHRGGRRLSVILFRHDSAAQKQKNKKKGERIRGKLIGGLPRRWRRWYKNFSRRKALPMVVGERGGVERKHSD</sequence>
<evidence type="ECO:0000313" key="1">
    <source>
        <dbReference type="EMBL" id="WVZ14522.1"/>
    </source>
</evidence>